<accession>X0XY44</accession>
<gene>
    <name evidence="2" type="ORF">S01H1_78789</name>
</gene>
<proteinExistence type="predicted"/>
<dbReference type="AlphaFoldDB" id="X0XY44"/>
<evidence type="ECO:0000313" key="2">
    <source>
        <dbReference type="EMBL" id="GAG48285.1"/>
    </source>
</evidence>
<name>X0XY44_9ZZZZ</name>
<feature type="compositionally biased region" description="Low complexity" evidence="1">
    <location>
        <begin position="15"/>
        <end position="30"/>
    </location>
</feature>
<feature type="region of interest" description="Disordered" evidence="1">
    <location>
        <begin position="1"/>
        <end position="40"/>
    </location>
</feature>
<organism evidence="2">
    <name type="scientific">marine sediment metagenome</name>
    <dbReference type="NCBI Taxonomy" id="412755"/>
    <lineage>
        <taxon>unclassified sequences</taxon>
        <taxon>metagenomes</taxon>
        <taxon>ecological metagenomes</taxon>
    </lineage>
</organism>
<feature type="non-terminal residue" evidence="2">
    <location>
        <position position="117"/>
    </location>
</feature>
<evidence type="ECO:0008006" key="3">
    <source>
        <dbReference type="Google" id="ProtNLM"/>
    </source>
</evidence>
<protein>
    <recommendedName>
        <fullName evidence="3">Nucleotide exchange factor GrpE</fullName>
    </recommendedName>
</protein>
<comment type="caution">
    <text evidence="2">The sequence shown here is derived from an EMBL/GenBank/DDBJ whole genome shotgun (WGS) entry which is preliminary data.</text>
</comment>
<dbReference type="EMBL" id="BARS01053054">
    <property type="protein sequence ID" value="GAG48285.1"/>
    <property type="molecule type" value="Genomic_DNA"/>
</dbReference>
<reference evidence="2" key="1">
    <citation type="journal article" date="2014" name="Front. Microbiol.">
        <title>High frequency of phylogenetically diverse reductive dehalogenase-homologous genes in deep subseafloor sedimentary metagenomes.</title>
        <authorList>
            <person name="Kawai M."/>
            <person name="Futagami T."/>
            <person name="Toyoda A."/>
            <person name="Takaki Y."/>
            <person name="Nishi S."/>
            <person name="Hori S."/>
            <person name="Arai W."/>
            <person name="Tsubouchi T."/>
            <person name="Morono Y."/>
            <person name="Uchiyama I."/>
            <person name="Ito T."/>
            <person name="Fujiyama A."/>
            <person name="Inagaki F."/>
            <person name="Takami H."/>
        </authorList>
    </citation>
    <scope>NUCLEOTIDE SEQUENCE</scope>
    <source>
        <strain evidence="2">Expedition CK06-06</strain>
    </source>
</reference>
<evidence type="ECO:0000256" key="1">
    <source>
        <dbReference type="SAM" id="MobiDB-lite"/>
    </source>
</evidence>
<sequence length="117" mass="12564">MGKDVDNLGESVQDAGGTAAPPSAAVSPGPEVQPTSLDADDKLETADERIAQLEAQVRSLQGDKDRGVNKALEGVDQLKTRFNGFEEYAKLRMDGKTEEQAQTETVLGEFVQERLGT</sequence>